<dbReference type="PANTHER" id="PTHR31987:SF1">
    <property type="entry name" value="GLUTAMINASE A"/>
    <property type="match status" value="1"/>
</dbReference>
<dbReference type="RefSeq" id="WP_004628770.1">
    <property type="nucleotide sequence ID" value="NZ_AORV01000058.1"/>
</dbReference>
<dbReference type="PATRIC" id="fig|1195236.3.peg.4259"/>
<feature type="domain" description="DUF4964" evidence="1">
    <location>
        <begin position="2"/>
        <end position="59"/>
    </location>
</feature>
<dbReference type="InterPro" id="IPR008928">
    <property type="entry name" value="6-hairpin_glycosidase_sf"/>
</dbReference>
<dbReference type="Pfam" id="PF17168">
    <property type="entry name" value="DUF5127"/>
    <property type="match status" value="1"/>
</dbReference>
<proteinExistence type="predicted"/>
<name>S0FP17_RUMCE</name>
<feature type="domain" description="Glutaminase A central" evidence="2">
    <location>
        <begin position="319"/>
        <end position="663"/>
    </location>
</feature>
<evidence type="ECO:0000259" key="1">
    <source>
        <dbReference type="Pfam" id="PF16334"/>
    </source>
</evidence>
<dbReference type="InterPro" id="IPR052743">
    <property type="entry name" value="Glutaminase_GtaA"/>
</dbReference>
<reference evidence="4 5" key="1">
    <citation type="journal article" date="2013" name="Genome Announc.">
        <title>Draft Genome Sequence of the Cellulolytic, Mesophilic, Anaerobic Bacterium Clostridium termitidis Strain CT1112 (DSM 5398).</title>
        <authorList>
            <person name="Lal S."/>
            <person name="Ramachandran U."/>
            <person name="Zhang X."/>
            <person name="Munir R."/>
            <person name="Sparling R."/>
            <person name="Levin D.B."/>
        </authorList>
    </citation>
    <scope>NUCLEOTIDE SEQUENCE [LARGE SCALE GENOMIC DNA]</scope>
    <source>
        <strain evidence="4 5">CT1112</strain>
    </source>
</reference>
<protein>
    <recommendedName>
        <fullName evidence="6">Glutaminase</fullName>
    </recommendedName>
</protein>
<dbReference type="Pfam" id="PF16334">
    <property type="entry name" value="DUF4964"/>
    <property type="match status" value="1"/>
</dbReference>
<dbReference type="AlphaFoldDB" id="S0FP17"/>
<dbReference type="eggNOG" id="COG3387">
    <property type="taxonomic scope" value="Bacteria"/>
</dbReference>
<sequence length="675" mass="76430">MKNNFRPAAVPLVTVDPYYSVWSMSDNLMYDHTRHWTTAPNGMVGMINIDGKVWKFMGRLEPDAKLYETKTDPDGMEQKSLSVSPLTTTYVFEAAGVGLTVKFTTPLLPDDLQLLSRPASYINFSVYSTDNRTHQVKIYFDVTGEWCVNTADQKVVWSGERHADIEILRMGTEEQKVLNRSGDDLRIDWGHLYLAVPGSSASSFMKPYTVRKEFAGTGTVKRDSENCIPGKVSDSMPVIGTVLDFGTVGEHPGNRFVLLAYDDVFSIEYFNRPLKAYWKKDGLTVQDIIAQAVSGFDKIIARCAQFDEKVITAATRAGGEKYAQLLALSYRQVIAAHKLVLDEKGEILFISKECFSNGCMATVDVSYPSIPMFLLYNPELVEGMLRPIFEYSRKEEWIFDFAPHDIGTYPLANGQKYSHDGKKLIDTYQMPLEECGNMLIMTAAVSLVRNDFQLARENMDLLEKWARYLLEYGMDPGEQLCTDDFAGKLAHNTNLSIKAIIGIGCYALLLSQMGRKAESSEYMQKAGEMAIKWEVMASEEDHYKLAFDTAGSWSLKYNLVWDKLLGLNLFDDKIREKEVAYYLKKQNKYGTPLDSRRAFTKSDWLVWAASLASSKEDFVNMINPLWDFVNETSIRTPFTDFYGTLDGLQREFQHRSVLGGIFIGLLNPALFNPTR</sequence>
<feature type="domain" description="Glutaminase A N-terminal" evidence="3">
    <location>
        <begin position="88"/>
        <end position="311"/>
    </location>
</feature>
<dbReference type="InterPro" id="IPR033433">
    <property type="entry name" value="GtaA_N"/>
</dbReference>
<evidence type="ECO:0000259" key="3">
    <source>
        <dbReference type="Pfam" id="PF17168"/>
    </source>
</evidence>
<dbReference type="InterPro" id="IPR032514">
    <property type="entry name" value="GtaA_central"/>
</dbReference>
<dbReference type="PANTHER" id="PTHR31987">
    <property type="entry name" value="GLUTAMINASE A-RELATED"/>
    <property type="match status" value="1"/>
</dbReference>
<accession>S0FP17</accession>
<dbReference type="Proteomes" id="UP000014155">
    <property type="component" value="Unassembled WGS sequence"/>
</dbReference>
<evidence type="ECO:0000313" key="4">
    <source>
        <dbReference type="EMBL" id="EMS70213.1"/>
    </source>
</evidence>
<evidence type="ECO:0000313" key="5">
    <source>
        <dbReference type="Proteomes" id="UP000014155"/>
    </source>
</evidence>
<gene>
    <name evidence="4" type="ORF">CTER_4045</name>
</gene>
<dbReference type="GO" id="GO:0005975">
    <property type="term" value="P:carbohydrate metabolic process"/>
    <property type="evidence" value="ECO:0007669"/>
    <property type="project" value="InterPro"/>
</dbReference>
<dbReference type="STRING" id="1195236.CTER_4045"/>
<evidence type="ECO:0008006" key="6">
    <source>
        <dbReference type="Google" id="ProtNLM"/>
    </source>
</evidence>
<keyword evidence="5" id="KW-1185">Reference proteome</keyword>
<dbReference type="SUPFAM" id="SSF48208">
    <property type="entry name" value="Six-hairpin glycosidases"/>
    <property type="match status" value="1"/>
</dbReference>
<comment type="caution">
    <text evidence="4">The sequence shown here is derived from an EMBL/GenBank/DDBJ whole genome shotgun (WGS) entry which is preliminary data.</text>
</comment>
<dbReference type="Pfam" id="PF16335">
    <property type="entry name" value="GtaA_6_Hairpin"/>
    <property type="match status" value="1"/>
</dbReference>
<dbReference type="EMBL" id="AORV01000058">
    <property type="protein sequence ID" value="EMS70213.1"/>
    <property type="molecule type" value="Genomic_DNA"/>
</dbReference>
<dbReference type="InterPro" id="IPR032515">
    <property type="entry name" value="DUF4964"/>
</dbReference>
<organism evidence="4 5">
    <name type="scientific">Ruminiclostridium cellobioparum subsp. termitidis CT1112</name>
    <dbReference type="NCBI Taxonomy" id="1195236"/>
    <lineage>
        <taxon>Bacteria</taxon>
        <taxon>Bacillati</taxon>
        <taxon>Bacillota</taxon>
        <taxon>Clostridia</taxon>
        <taxon>Eubacteriales</taxon>
        <taxon>Oscillospiraceae</taxon>
        <taxon>Ruminiclostridium</taxon>
    </lineage>
</organism>
<evidence type="ECO:0000259" key="2">
    <source>
        <dbReference type="Pfam" id="PF16335"/>
    </source>
</evidence>